<dbReference type="PANTHER" id="PTHR35910:SF6">
    <property type="entry name" value="2EXR DOMAIN-CONTAINING PROTEIN"/>
    <property type="match status" value="1"/>
</dbReference>
<keyword evidence="3" id="KW-1185">Reference proteome</keyword>
<reference evidence="2 3" key="1">
    <citation type="submission" date="2017-12" db="EMBL/GenBank/DDBJ databases">
        <title>Comparative genomics of Botrytis spp.</title>
        <authorList>
            <person name="Valero-Jimenez C.A."/>
            <person name="Tapia P."/>
            <person name="Veloso J."/>
            <person name="Silva-Moreno E."/>
            <person name="Staats M."/>
            <person name="Valdes J.H."/>
            <person name="Van Kan J.A.L."/>
        </authorList>
    </citation>
    <scope>NUCLEOTIDE SEQUENCE [LARGE SCALE GENOMIC DNA]</scope>
    <source>
        <strain evidence="2 3">Bt9001</strain>
    </source>
</reference>
<dbReference type="EMBL" id="PQXH01000196">
    <property type="protein sequence ID" value="TGO08698.1"/>
    <property type="molecule type" value="Genomic_DNA"/>
</dbReference>
<sequence length="511" mass="59077">MAGLKNEAISGSNVPNIPAIENARVMKDHDPPLSSDSINESHQSIMTVDLQEEITHEKPATIDESTINLELTEGPLVCPWGNTSPNYLFKDDAANNGTWYKQFYRKNFVPGKYLYNWVELERRSSYDQFTCFHRLPYELRRKIWLYALPDPRTISLHLATDSDSRIVWSNELNSPLITATLCFDDDSSANLSPENLLWTCRESSEIFLEHYHRPRGVRPVDGTYHCSQGGTRQAACVRVQSKGWIDSKVDTLVAENIEHTLNTLAWLQSRPDLSAITNLAISDTPLYRVQNGPWWTNTVPFLLEEQFPRLKHLSLIANHTPEADQWKYSRGYFGPLAVVKATDVNFMNELKRVLQIERLETPNRFDLDTEELTNSEHRDEALAHPRRLKRRFLTEANMSFWKNVEVTLAFLVHWEKDGDALPFDGLQPACESHHHFTFSLYPTSQMHICWWGHEYFIPTYEDGIANGEYWGVRELFDDYETSDRPKSSQWPWNYGKDIGRLLGPEAAIARR</sequence>
<name>A0A4Z1EEA5_9HELO</name>
<dbReference type="Pfam" id="PF20150">
    <property type="entry name" value="2EXR"/>
    <property type="match status" value="1"/>
</dbReference>
<comment type="caution">
    <text evidence="2">The sequence shown here is derived from an EMBL/GenBank/DDBJ whole genome shotgun (WGS) entry which is preliminary data.</text>
</comment>
<dbReference type="Proteomes" id="UP000297777">
    <property type="component" value="Unassembled WGS sequence"/>
</dbReference>
<protein>
    <recommendedName>
        <fullName evidence="1">2EXR domain-containing protein</fullName>
    </recommendedName>
</protein>
<feature type="domain" description="2EXR" evidence="1">
    <location>
        <begin position="129"/>
        <end position="252"/>
    </location>
</feature>
<dbReference type="OrthoDB" id="3546385at2759"/>
<proteinExistence type="predicted"/>
<evidence type="ECO:0000313" key="3">
    <source>
        <dbReference type="Proteomes" id="UP000297777"/>
    </source>
</evidence>
<dbReference type="PANTHER" id="PTHR35910">
    <property type="entry name" value="2EXR DOMAIN-CONTAINING PROTEIN"/>
    <property type="match status" value="1"/>
</dbReference>
<evidence type="ECO:0000259" key="1">
    <source>
        <dbReference type="Pfam" id="PF20150"/>
    </source>
</evidence>
<accession>A0A4Z1EEA5</accession>
<evidence type="ECO:0000313" key="2">
    <source>
        <dbReference type="EMBL" id="TGO08698.1"/>
    </source>
</evidence>
<gene>
    <name evidence="2" type="ORF">BTUL_0196g00180</name>
</gene>
<organism evidence="2 3">
    <name type="scientific">Botrytis tulipae</name>
    <dbReference type="NCBI Taxonomy" id="87230"/>
    <lineage>
        <taxon>Eukaryota</taxon>
        <taxon>Fungi</taxon>
        <taxon>Dikarya</taxon>
        <taxon>Ascomycota</taxon>
        <taxon>Pezizomycotina</taxon>
        <taxon>Leotiomycetes</taxon>
        <taxon>Helotiales</taxon>
        <taxon>Sclerotiniaceae</taxon>
        <taxon>Botrytis</taxon>
    </lineage>
</organism>
<dbReference type="InterPro" id="IPR045518">
    <property type="entry name" value="2EXR"/>
</dbReference>
<dbReference type="AlphaFoldDB" id="A0A4Z1EEA5"/>